<dbReference type="AlphaFoldDB" id="A0A5J4VED0"/>
<feature type="transmembrane region" description="Helical" evidence="2">
    <location>
        <begin position="112"/>
        <end position="130"/>
    </location>
</feature>
<evidence type="ECO:0000313" key="4">
    <source>
        <dbReference type="Proteomes" id="UP000324800"/>
    </source>
</evidence>
<dbReference type="EMBL" id="SNRW01007661">
    <property type="protein sequence ID" value="KAA6380887.1"/>
    <property type="molecule type" value="Genomic_DNA"/>
</dbReference>
<gene>
    <name evidence="3" type="ORF">EZS28_023587</name>
</gene>
<keyword evidence="2" id="KW-0472">Membrane</keyword>
<sequence>MFSKVSEQQRSYGADTISQSTKHQKIEPLTSAVSASYGLGVACFWSIIKSIFFISIGKNHVGYYYIANVINTLFILEKDIIVYIYVPDIGQLVDYVLMKHKLYIDKQSKQAVSVYYLLFVGPIAVLPRSLQLINRTEYKTFAGGSLSSNNVIMSGFSAFIIAQAKQEIHQISDQVNSCPSLQKKQYPWDSDRNKQLQQKQQQLRLNEHRQTHRNDVCPKLYFLMVKQQYNYQRQGQIVNQNKQQPVLYVQIDVSHNLVLSLQKALYQNGPHAVENPNQNLRTSPTLYFYVAYFISAASAVVAVQVPLKFVLDLANSAGDNKPYVKFTLFNCIPIVLAGMEIVQLTQQVQTQQQVALPLAPRELKSIQYHLKLKYFLASQRIPIWIMRMTYGSIVKVLNTSFRAEFDETQSECDAFDK</sequence>
<protein>
    <submittedName>
        <fullName evidence="3">Uncharacterized protein</fullName>
    </submittedName>
</protein>
<name>A0A5J4VED0_9EUKA</name>
<evidence type="ECO:0000256" key="2">
    <source>
        <dbReference type="SAM" id="Phobius"/>
    </source>
</evidence>
<keyword evidence="2" id="KW-0812">Transmembrane</keyword>
<feature type="transmembrane region" description="Helical" evidence="2">
    <location>
        <begin position="286"/>
        <end position="303"/>
    </location>
</feature>
<evidence type="ECO:0000313" key="3">
    <source>
        <dbReference type="EMBL" id="KAA6380887.1"/>
    </source>
</evidence>
<comment type="caution">
    <text evidence="3">The sequence shown here is derived from an EMBL/GenBank/DDBJ whole genome shotgun (WGS) entry which is preliminary data.</text>
</comment>
<feature type="region of interest" description="Disordered" evidence="1">
    <location>
        <begin position="182"/>
        <end position="201"/>
    </location>
</feature>
<reference evidence="3 4" key="1">
    <citation type="submission" date="2019-03" db="EMBL/GenBank/DDBJ databases">
        <title>Single cell metagenomics reveals metabolic interactions within the superorganism composed of flagellate Streblomastix strix and complex community of Bacteroidetes bacteria on its surface.</title>
        <authorList>
            <person name="Treitli S.C."/>
            <person name="Kolisko M."/>
            <person name="Husnik F."/>
            <person name="Keeling P."/>
            <person name="Hampl V."/>
        </authorList>
    </citation>
    <scope>NUCLEOTIDE SEQUENCE [LARGE SCALE GENOMIC DNA]</scope>
    <source>
        <strain evidence="3">ST1C</strain>
    </source>
</reference>
<evidence type="ECO:0000256" key="1">
    <source>
        <dbReference type="SAM" id="MobiDB-lite"/>
    </source>
</evidence>
<keyword evidence="2" id="KW-1133">Transmembrane helix</keyword>
<feature type="transmembrane region" description="Helical" evidence="2">
    <location>
        <begin position="63"/>
        <end position="86"/>
    </location>
</feature>
<feature type="transmembrane region" description="Helical" evidence="2">
    <location>
        <begin position="323"/>
        <end position="342"/>
    </location>
</feature>
<dbReference type="Proteomes" id="UP000324800">
    <property type="component" value="Unassembled WGS sequence"/>
</dbReference>
<proteinExistence type="predicted"/>
<feature type="transmembrane region" description="Helical" evidence="2">
    <location>
        <begin position="37"/>
        <end position="56"/>
    </location>
</feature>
<organism evidence="3 4">
    <name type="scientific">Streblomastix strix</name>
    <dbReference type="NCBI Taxonomy" id="222440"/>
    <lineage>
        <taxon>Eukaryota</taxon>
        <taxon>Metamonada</taxon>
        <taxon>Preaxostyla</taxon>
        <taxon>Oxymonadida</taxon>
        <taxon>Streblomastigidae</taxon>
        <taxon>Streblomastix</taxon>
    </lineage>
</organism>
<accession>A0A5J4VED0</accession>